<dbReference type="InterPro" id="IPR011009">
    <property type="entry name" value="Kinase-like_dom_sf"/>
</dbReference>
<dbReference type="OMA" id="ERADSYS"/>
<dbReference type="Proteomes" id="UP000008141">
    <property type="component" value="Unassembled WGS sequence"/>
</dbReference>
<feature type="domain" description="Protein kinase" evidence="3">
    <location>
        <begin position="7"/>
        <end position="248"/>
    </location>
</feature>
<dbReference type="GO" id="GO:0005524">
    <property type="term" value="F:ATP binding"/>
    <property type="evidence" value="ECO:0007669"/>
    <property type="project" value="UniProtKB-KW"/>
</dbReference>
<dbReference type="AlphaFoldDB" id="E1ZSE6"/>
<dbReference type="InterPro" id="IPR008271">
    <property type="entry name" value="Ser/Thr_kinase_AS"/>
</dbReference>
<protein>
    <recommendedName>
        <fullName evidence="3">Protein kinase domain-containing protein</fullName>
    </recommendedName>
</protein>
<dbReference type="GO" id="GO:0004674">
    <property type="term" value="F:protein serine/threonine kinase activity"/>
    <property type="evidence" value="ECO:0007669"/>
    <property type="project" value="TreeGrafter"/>
</dbReference>
<dbReference type="InterPro" id="IPR051681">
    <property type="entry name" value="Ser/Thr_Kinases-Pseudokinases"/>
</dbReference>
<evidence type="ECO:0000256" key="1">
    <source>
        <dbReference type="ARBA" id="ARBA00022741"/>
    </source>
</evidence>
<sequence length="248" mass="28030">EIDPRDVLVGERIAIGGFAEVFIGRYQGTLVAIKLLTAVDELGQERFRREVQMLESVRHPNIVLFMGWCSQPHLAIVAEFMHRGSLFKLLRRGGDRPLDPRMQRSVAVSVARGMSYLHTRSPPLMHLDLKSPNILLDDRWRVKIADFGLSRVRSHTFVSGTGAGTPGMAPRVLAQQGLDERRKVLVLWETLTGQQPWEGMHPMQVVGAVGFQGRQLPPPPQNDPFLADLCRRCLVHDPRHRPFFPQIV</sequence>
<dbReference type="Gene3D" id="1.10.510.10">
    <property type="entry name" value="Transferase(Phosphotransferase) domain 1"/>
    <property type="match status" value="1"/>
</dbReference>
<dbReference type="PIRSF" id="PIRSF000654">
    <property type="entry name" value="Integrin-linked_kinase"/>
    <property type="match status" value="1"/>
</dbReference>
<dbReference type="SMART" id="SM00220">
    <property type="entry name" value="S_TKc"/>
    <property type="match status" value="1"/>
</dbReference>
<dbReference type="CDD" id="cd13999">
    <property type="entry name" value="STKc_MAP3K-like"/>
    <property type="match status" value="1"/>
</dbReference>
<evidence type="ECO:0000313" key="4">
    <source>
        <dbReference type="EMBL" id="EFN51230.1"/>
    </source>
</evidence>
<dbReference type="PROSITE" id="PS00108">
    <property type="entry name" value="PROTEIN_KINASE_ST"/>
    <property type="match status" value="1"/>
</dbReference>
<gene>
    <name evidence="4" type="ORF">CHLNCDRAFT_10735</name>
</gene>
<dbReference type="GeneID" id="17350723"/>
<dbReference type="PROSITE" id="PS50011">
    <property type="entry name" value="PROTEIN_KINASE_DOM"/>
    <property type="match status" value="1"/>
</dbReference>
<dbReference type="STRING" id="554065.E1ZSE6"/>
<feature type="non-terminal residue" evidence="4">
    <location>
        <position position="1"/>
    </location>
</feature>
<dbReference type="eggNOG" id="KOG0192">
    <property type="taxonomic scope" value="Eukaryota"/>
</dbReference>
<dbReference type="InterPro" id="IPR000719">
    <property type="entry name" value="Prot_kinase_dom"/>
</dbReference>
<dbReference type="OrthoDB" id="339325at2759"/>
<proteinExistence type="predicted"/>
<keyword evidence="5" id="KW-1185">Reference proteome</keyword>
<name>E1ZSE6_CHLVA</name>
<dbReference type="Pfam" id="PF07714">
    <property type="entry name" value="PK_Tyr_Ser-Thr"/>
    <property type="match status" value="1"/>
</dbReference>
<organism evidence="5">
    <name type="scientific">Chlorella variabilis</name>
    <name type="common">Green alga</name>
    <dbReference type="NCBI Taxonomy" id="554065"/>
    <lineage>
        <taxon>Eukaryota</taxon>
        <taxon>Viridiplantae</taxon>
        <taxon>Chlorophyta</taxon>
        <taxon>core chlorophytes</taxon>
        <taxon>Trebouxiophyceae</taxon>
        <taxon>Chlorellales</taxon>
        <taxon>Chlorellaceae</taxon>
        <taxon>Chlorella clade</taxon>
        <taxon>Chlorella</taxon>
    </lineage>
</organism>
<dbReference type="InterPro" id="IPR001245">
    <property type="entry name" value="Ser-Thr/Tyr_kinase_cat_dom"/>
</dbReference>
<evidence type="ECO:0000259" key="3">
    <source>
        <dbReference type="PROSITE" id="PS50011"/>
    </source>
</evidence>
<dbReference type="InParanoid" id="E1ZSE6"/>
<feature type="non-terminal residue" evidence="4">
    <location>
        <position position="248"/>
    </location>
</feature>
<dbReference type="Gene3D" id="3.30.200.20">
    <property type="entry name" value="Phosphorylase Kinase, domain 1"/>
    <property type="match status" value="1"/>
</dbReference>
<evidence type="ECO:0000256" key="2">
    <source>
        <dbReference type="ARBA" id="ARBA00022840"/>
    </source>
</evidence>
<keyword evidence="2" id="KW-0067">ATP-binding</keyword>
<reference evidence="4 5" key="1">
    <citation type="journal article" date="2010" name="Plant Cell">
        <title>The Chlorella variabilis NC64A genome reveals adaptation to photosymbiosis, coevolution with viruses, and cryptic sex.</title>
        <authorList>
            <person name="Blanc G."/>
            <person name="Duncan G."/>
            <person name="Agarkova I."/>
            <person name="Borodovsky M."/>
            <person name="Gurnon J."/>
            <person name="Kuo A."/>
            <person name="Lindquist E."/>
            <person name="Lucas S."/>
            <person name="Pangilinan J."/>
            <person name="Polle J."/>
            <person name="Salamov A."/>
            <person name="Terry A."/>
            <person name="Yamada T."/>
            <person name="Dunigan D.D."/>
            <person name="Grigoriev I.V."/>
            <person name="Claverie J.M."/>
            <person name="Van Etten J.L."/>
        </authorList>
    </citation>
    <scope>NUCLEOTIDE SEQUENCE [LARGE SCALE GENOMIC DNA]</scope>
    <source>
        <strain evidence="4 5">NC64A</strain>
    </source>
</reference>
<dbReference type="RefSeq" id="XP_005843332.1">
    <property type="nucleotide sequence ID" value="XM_005843270.1"/>
</dbReference>
<dbReference type="EMBL" id="GL433866">
    <property type="protein sequence ID" value="EFN51230.1"/>
    <property type="molecule type" value="Genomic_DNA"/>
</dbReference>
<accession>E1ZSE6</accession>
<dbReference type="PANTHER" id="PTHR44329">
    <property type="entry name" value="SERINE/THREONINE-PROTEIN KINASE TNNI3K-RELATED"/>
    <property type="match status" value="1"/>
</dbReference>
<keyword evidence="1" id="KW-0547">Nucleotide-binding</keyword>
<dbReference type="KEGG" id="cvr:CHLNCDRAFT_10735"/>
<dbReference type="PANTHER" id="PTHR44329:SF298">
    <property type="entry name" value="MIXED LINEAGE KINASE DOMAIN-LIKE PROTEIN"/>
    <property type="match status" value="1"/>
</dbReference>
<evidence type="ECO:0000313" key="5">
    <source>
        <dbReference type="Proteomes" id="UP000008141"/>
    </source>
</evidence>
<dbReference type="SUPFAM" id="SSF56112">
    <property type="entry name" value="Protein kinase-like (PK-like)"/>
    <property type="match status" value="1"/>
</dbReference>